<dbReference type="Pfam" id="PF03334">
    <property type="entry name" value="PhaG_MnhG_YufB"/>
    <property type="match status" value="1"/>
</dbReference>
<keyword evidence="1" id="KW-0472">Membrane</keyword>
<dbReference type="NCBIfam" id="TIGR01300">
    <property type="entry name" value="CPA3_mnhG_phaG"/>
    <property type="match status" value="1"/>
</dbReference>
<evidence type="ECO:0000313" key="2">
    <source>
        <dbReference type="EMBL" id="ADN36339.1"/>
    </source>
</evidence>
<dbReference type="AlphaFoldDB" id="E1RGP4"/>
<keyword evidence="1" id="KW-1133">Transmembrane helix</keyword>
<dbReference type="EMBL" id="CP002117">
    <property type="protein sequence ID" value="ADN36339.1"/>
    <property type="molecule type" value="Genomic_DNA"/>
</dbReference>
<dbReference type="GeneID" id="9744053"/>
<keyword evidence="3" id="KW-1185">Reference proteome</keyword>
<evidence type="ECO:0000256" key="1">
    <source>
        <dbReference type="SAM" id="Phobius"/>
    </source>
</evidence>
<dbReference type="Proteomes" id="UP000006565">
    <property type="component" value="Chromosome"/>
</dbReference>
<accession>E1RGP4</accession>
<dbReference type="KEGG" id="mpi:Mpet_1582"/>
<dbReference type="eggNOG" id="arCOG03082">
    <property type="taxonomic scope" value="Archaea"/>
</dbReference>
<dbReference type="InterPro" id="IPR005133">
    <property type="entry name" value="PhaG_MnhG_YufB"/>
</dbReference>
<evidence type="ECO:0000313" key="3">
    <source>
        <dbReference type="Proteomes" id="UP000006565"/>
    </source>
</evidence>
<feature type="transmembrane region" description="Helical" evidence="1">
    <location>
        <begin position="73"/>
        <end position="94"/>
    </location>
</feature>
<organism evidence="2 3">
    <name type="scientific">Methanolacinia petrolearia (strain DSM 11571 / OCM 486 / SEBR 4847)</name>
    <name type="common">Methanoplanus petrolearius</name>
    <dbReference type="NCBI Taxonomy" id="679926"/>
    <lineage>
        <taxon>Archaea</taxon>
        <taxon>Methanobacteriati</taxon>
        <taxon>Methanobacteriota</taxon>
        <taxon>Stenosarchaea group</taxon>
        <taxon>Methanomicrobia</taxon>
        <taxon>Methanomicrobiales</taxon>
        <taxon>Methanomicrobiaceae</taxon>
        <taxon>Methanolacinia</taxon>
    </lineage>
</organism>
<dbReference type="RefSeq" id="WP_013329516.1">
    <property type="nucleotide sequence ID" value="NC_014507.1"/>
</dbReference>
<dbReference type="PANTHER" id="PTHR34703">
    <property type="entry name" value="ANTIPORTER SUBUNIT MNHG2-RELATED"/>
    <property type="match status" value="1"/>
</dbReference>
<dbReference type="PANTHER" id="PTHR34703:SF1">
    <property type="entry name" value="ANTIPORTER SUBUNIT MNHG2-RELATED"/>
    <property type="match status" value="1"/>
</dbReference>
<protein>
    <submittedName>
        <fullName evidence="2">Monovalent cation/proton antiporter, MnhG/PhaG subunit</fullName>
    </submittedName>
</protein>
<dbReference type="GO" id="GO:0015385">
    <property type="term" value="F:sodium:proton antiporter activity"/>
    <property type="evidence" value="ECO:0007669"/>
    <property type="project" value="TreeGrafter"/>
</dbReference>
<proteinExistence type="predicted"/>
<name>E1RGP4_METP4</name>
<keyword evidence="1" id="KW-0812">Transmembrane</keyword>
<feature type="transmembrane region" description="Helical" evidence="1">
    <location>
        <begin position="40"/>
        <end position="61"/>
    </location>
</feature>
<reference evidence="2 3" key="1">
    <citation type="journal article" date="2010" name="Stand. Genomic Sci.">
        <title>Complete genome sequence of Methanoplanus petrolearius type strain (SEBR 4847).</title>
        <authorList>
            <person name="Brambilla E."/>
            <person name="Djao O.D."/>
            <person name="Daligault H."/>
            <person name="Lapidus A."/>
            <person name="Lucas S."/>
            <person name="Hammon N."/>
            <person name="Nolan M."/>
            <person name="Tice H."/>
            <person name="Cheng J.F."/>
            <person name="Han C."/>
            <person name="Tapia R."/>
            <person name="Goodwin L."/>
            <person name="Pitluck S."/>
            <person name="Liolios K."/>
            <person name="Ivanova N."/>
            <person name="Mavromatis K."/>
            <person name="Mikhailova N."/>
            <person name="Pati A."/>
            <person name="Chen A."/>
            <person name="Palaniappan K."/>
            <person name="Land M."/>
            <person name="Hauser L."/>
            <person name="Chang Y.J."/>
            <person name="Jeffries C.D."/>
            <person name="Rohde M."/>
            <person name="Spring S."/>
            <person name="Sikorski J."/>
            <person name="Goker M."/>
            <person name="Woyke T."/>
            <person name="Bristow J."/>
            <person name="Eisen J.A."/>
            <person name="Markowitz V."/>
            <person name="Hugenholtz P."/>
            <person name="Kyrpides N.C."/>
            <person name="Klenk H.P."/>
        </authorList>
    </citation>
    <scope>NUCLEOTIDE SEQUENCE [LARGE SCALE GENOMIC DNA]</scope>
    <source>
        <strain evidence="3">DSM 11571 / OCM 486 / SEBR 4847</strain>
    </source>
</reference>
<dbReference type="NCBIfam" id="NF009312">
    <property type="entry name" value="PRK12672.1"/>
    <property type="match status" value="1"/>
</dbReference>
<feature type="transmembrane region" description="Helical" evidence="1">
    <location>
        <begin position="6"/>
        <end position="28"/>
    </location>
</feature>
<dbReference type="STRING" id="679926.Mpet_1582"/>
<dbReference type="HOGENOM" id="CLU_121334_0_6_2"/>
<sequence length="117" mass="12646">MIETLVIIFIIIGLVFNMLGVIGILRFPDVYTRLHAETKMTTFGTIFLGLAAIVYCAGGFFSSKDSQFVDLSVNVVIILFALAFTNATGSHAIARAAYRSGQKPAKAVVDKLSEAKK</sequence>
<gene>
    <name evidence="2" type="ordered locus">Mpet_1582</name>
</gene>